<dbReference type="GO" id="GO:0032259">
    <property type="term" value="P:methylation"/>
    <property type="evidence" value="ECO:0007669"/>
    <property type="project" value="UniProtKB-KW"/>
</dbReference>
<evidence type="ECO:0000313" key="4">
    <source>
        <dbReference type="EMBL" id="KAK7205591.1"/>
    </source>
</evidence>
<name>A0ABR1F6Z1_9ASCO</name>
<dbReference type="InterPro" id="IPR041698">
    <property type="entry name" value="Methyltransf_25"/>
</dbReference>
<dbReference type="CDD" id="cd02440">
    <property type="entry name" value="AdoMet_MTases"/>
    <property type="match status" value="1"/>
</dbReference>
<organism evidence="4 5">
    <name type="scientific">Myxozyma melibiosi</name>
    <dbReference type="NCBI Taxonomy" id="54550"/>
    <lineage>
        <taxon>Eukaryota</taxon>
        <taxon>Fungi</taxon>
        <taxon>Dikarya</taxon>
        <taxon>Ascomycota</taxon>
        <taxon>Saccharomycotina</taxon>
        <taxon>Lipomycetes</taxon>
        <taxon>Lipomycetales</taxon>
        <taxon>Lipomycetaceae</taxon>
        <taxon>Myxozyma</taxon>
    </lineage>
</organism>
<dbReference type="GeneID" id="90039631"/>
<dbReference type="InterPro" id="IPR029063">
    <property type="entry name" value="SAM-dependent_MTases_sf"/>
</dbReference>
<dbReference type="Proteomes" id="UP001498771">
    <property type="component" value="Unassembled WGS sequence"/>
</dbReference>
<dbReference type="Gene3D" id="3.40.50.150">
    <property type="entry name" value="Vaccinia Virus protein VP39"/>
    <property type="match status" value="1"/>
</dbReference>
<protein>
    <submittedName>
        <fullName evidence="4">S-adenosyl-L-methionine-dependent methyltransferase</fullName>
    </submittedName>
</protein>
<keyword evidence="1 4" id="KW-0489">Methyltransferase</keyword>
<evidence type="ECO:0000256" key="1">
    <source>
        <dbReference type="ARBA" id="ARBA00022603"/>
    </source>
</evidence>
<sequence length="288" mass="31676">MTSTTGTKQTDQWSPTDYVAHASFVPALATRVVTLLDPQESDTILDLGCGDGVLSLELAARCAHVHATDSSEKMVAYAGARAAAKDDGKMRVQVIDAATEVAQLVPAGTYNKVFSSATYHWVFGSVRTTAERQRAIKDVYEILPSGGVFVVECGGQGNIAEILVALTSCVINAWARKGVVRTAEEIRQTLWPWYFVSDAEMREWLTSAGFTIDVLESEYRPTTLNGSDEGMKGWLQTFGFTFWAGLSESEKWAAIDEAVEMLRGADWVEYSKSWVAGYVRCRFRAVKK</sequence>
<dbReference type="EMBL" id="JBBJBU010000005">
    <property type="protein sequence ID" value="KAK7205591.1"/>
    <property type="molecule type" value="Genomic_DNA"/>
</dbReference>
<feature type="domain" description="Methyltransferase" evidence="3">
    <location>
        <begin position="44"/>
        <end position="147"/>
    </location>
</feature>
<dbReference type="RefSeq" id="XP_064768624.1">
    <property type="nucleotide sequence ID" value="XM_064914119.1"/>
</dbReference>
<gene>
    <name evidence="4" type="ORF">BZA70DRAFT_289511</name>
</gene>
<dbReference type="SUPFAM" id="SSF53335">
    <property type="entry name" value="S-adenosyl-L-methionine-dependent methyltransferases"/>
    <property type="match status" value="1"/>
</dbReference>
<accession>A0ABR1F6Z1</accession>
<proteinExistence type="predicted"/>
<reference evidence="4 5" key="1">
    <citation type="submission" date="2024-03" db="EMBL/GenBank/DDBJ databases">
        <title>Genome-scale model development and genomic sequencing of the oleaginous clade Lipomyces.</title>
        <authorList>
            <consortium name="Lawrence Berkeley National Laboratory"/>
            <person name="Czajka J.J."/>
            <person name="Han Y."/>
            <person name="Kim J."/>
            <person name="Mondo S.J."/>
            <person name="Hofstad B.A."/>
            <person name="Robles A."/>
            <person name="Haridas S."/>
            <person name="Riley R."/>
            <person name="LaButti K."/>
            <person name="Pangilinan J."/>
            <person name="Andreopoulos W."/>
            <person name="Lipzen A."/>
            <person name="Yan J."/>
            <person name="Wang M."/>
            <person name="Ng V."/>
            <person name="Grigoriev I.V."/>
            <person name="Spatafora J.W."/>
            <person name="Magnuson J.K."/>
            <person name="Baker S.E."/>
            <person name="Pomraning K.R."/>
        </authorList>
    </citation>
    <scope>NUCLEOTIDE SEQUENCE [LARGE SCALE GENOMIC DNA]</scope>
    <source>
        <strain evidence="4 5">Phaff 52-87</strain>
    </source>
</reference>
<dbReference type="Pfam" id="PF13649">
    <property type="entry name" value="Methyltransf_25"/>
    <property type="match status" value="1"/>
</dbReference>
<dbReference type="GO" id="GO:0008168">
    <property type="term" value="F:methyltransferase activity"/>
    <property type="evidence" value="ECO:0007669"/>
    <property type="project" value="UniProtKB-KW"/>
</dbReference>
<evidence type="ECO:0000256" key="2">
    <source>
        <dbReference type="ARBA" id="ARBA00022679"/>
    </source>
</evidence>
<evidence type="ECO:0000313" key="5">
    <source>
        <dbReference type="Proteomes" id="UP001498771"/>
    </source>
</evidence>
<keyword evidence="2" id="KW-0808">Transferase</keyword>
<comment type="caution">
    <text evidence="4">The sequence shown here is derived from an EMBL/GenBank/DDBJ whole genome shotgun (WGS) entry which is preliminary data.</text>
</comment>
<evidence type="ECO:0000259" key="3">
    <source>
        <dbReference type="Pfam" id="PF13649"/>
    </source>
</evidence>
<keyword evidence="5" id="KW-1185">Reference proteome</keyword>
<dbReference type="PANTHER" id="PTHR43861:SF1">
    <property type="entry name" value="TRANS-ACONITATE 2-METHYLTRANSFERASE"/>
    <property type="match status" value="1"/>
</dbReference>
<dbReference type="PANTHER" id="PTHR43861">
    <property type="entry name" value="TRANS-ACONITATE 2-METHYLTRANSFERASE-RELATED"/>
    <property type="match status" value="1"/>
</dbReference>